<dbReference type="SMART" id="SM00135">
    <property type="entry name" value="LY"/>
    <property type="match status" value="1"/>
</dbReference>
<accession>A0A811KCT3</accession>
<dbReference type="EMBL" id="CAJFDH010000003">
    <property type="protein sequence ID" value="CAD5213585.1"/>
    <property type="molecule type" value="Genomic_DNA"/>
</dbReference>
<evidence type="ECO:0000313" key="2">
    <source>
        <dbReference type="Proteomes" id="UP000614601"/>
    </source>
</evidence>
<proteinExistence type="predicted"/>
<dbReference type="EMBL" id="CAJFCW020000003">
    <property type="protein sequence ID" value="CAG9101161.1"/>
    <property type="molecule type" value="Genomic_DNA"/>
</dbReference>
<sequence>MRDFFNSFESISVNQDEPGSLLIARGMSILEKESGEHSVGRQLFVVSHQVVVDIDFDRGTQRIFWSDIGGATIKSAWVNGTDVQTVFKG</sequence>
<dbReference type="AlphaFoldDB" id="A0A811KCT3"/>
<dbReference type="InterPro" id="IPR011042">
    <property type="entry name" value="6-blade_b-propeller_TolB-like"/>
</dbReference>
<comment type="caution">
    <text evidence="1">The sequence shown here is derived from an EMBL/GenBank/DDBJ whole genome shotgun (WGS) entry which is preliminary data.</text>
</comment>
<dbReference type="InterPro" id="IPR000033">
    <property type="entry name" value="LDLR_classB_rpt"/>
</dbReference>
<protein>
    <submittedName>
        <fullName evidence="1">Uncharacterized protein</fullName>
    </submittedName>
</protein>
<name>A0A811KCT3_9BILA</name>
<dbReference type="Proteomes" id="UP000614601">
    <property type="component" value="Unassembled WGS sequence"/>
</dbReference>
<dbReference type="Gene3D" id="2.120.10.30">
    <property type="entry name" value="TolB, C-terminal domain"/>
    <property type="match status" value="1"/>
</dbReference>
<keyword evidence="2" id="KW-1185">Reference proteome</keyword>
<dbReference type="Proteomes" id="UP000783686">
    <property type="component" value="Unassembled WGS sequence"/>
</dbReference>
<gene>
    <name evidence="1" type="ORF">BOKJ2_LOCUS5166</name>
</gene>
<dbReference type="OrthoDB" id="9990982at2759"/>
<reference evidence="1" key="1">
    <citation type="submission" date="2020-09" db="EMBL/GenBank/DDBJ databases">
        <authorList>
            <person name="Kikuchi T."/>
        </authorList>
    </citation>
    <scope>NUCLEOTIDE SEQUENCE</scope>
    <source>
        <strain evidence="1">SH1</strain>
    </source>
</reference>
<evidence type="ECO:0000313" key="1">
    <source>
        <dbReference type="EMBL" id="CAD5213585.1"/>
    </source>
</evidence>
<organism evidence="1 2">
    <name type="scientific">Bursaphelenchus okinawaensis</name>
    <dbReference type="NCBI Taxonomy" id="465554"/>
    <lineage>
        <taxon>Eukaryota</taxon>
        <taxon>Metazoa</taxon>
        <taxon>Ecdysozoa</taxon>
        <taxon>Nematoda</taxon>
        <taxon>Chromadorea</taxon>
        <taxon>Rhabditida</taxon>
        <taxon>Tylenchina</taxon>
        <taxon>Tylenchomorpha</taxon>
        <taxon>Aphelenchoidea</taxon>
        <taxon>Aphelenchoididae</taxon>
        <taxon>Bursaphelenchus</taxon>
    </lineage>
</organism>